<evidence type="ECO:0000259" key="2">
    <source>
        <dbReference type="Pfam" id="PF10135"/>
    </source>
</evidence>
<name>A0ABY1QSC6_9SPHN</name>
<gene>
    <name evidence="3" type="ORF">SAMN06296065_10986</name>
</gene>
<keyword evidence="4" id="KW-1185">Reference proteome</keyword>
<organism evidence="3 4">
    <name type="scientific">Novosphingobium panipatense</name>
    <dbReference type="NCBI Taxonomy" id="428991"/>
    <lineage>
        <taxon>Bacteria</taxon>
        <taxon>Pseudomonadati</taxon>
        <taxon>Pseudomonadota</taxon>
        <taxon>Alphaproteobacteria</taxon>
        <taxon>Sphingomonadales</taxon>
        <taxon>Sphingomonadaceae</taxon>
        <taxon>Novosphingobium</taxon>
    </lineage>
</organism>
<dbReference type="RefSeq" id="WP_283406704.1">
    <property type="nucleotide sequence ID" value="NZ_FXUI01000009.1"/>
</dbReference>
<feature type="domain" description="Flagellar protein FlgJ N-terminal" evidence="2">
    <location>
        <begin position="48"/>
        <end position="91"/>
    </location>
</feature>
<evidence type="ECO:0000313" key="3">
    <source>
        <dbReference type="EMBL" id="SMP76290.1"/>
    </source>
</evidence>
<evidence type="ECO:0000313" key="4">
    <source>
        <dbReference type="Proteomes" id="UP001157910"/>
    </source>
</evidence>
<comment type="caution">
    <text evidence="3">The sequence shown here is derived from an EMBL/GenBank/DDBJ whole genome shotgun (WGS) entry which is preliminary data.</text>
</comment>
<evidence type="ECO:0000256" key="1">
    <source>
        <dbReference type="SAM" id="MobiDB-lite"/>
    </source>
</evidence>
<feature type="region of interest" description="Disordered" evidence="1">
    <location>
        <begin position="1"/>
        <end position="27"/>
    </location>
</feature>
<sequence>MSEQKVTAAGSQPPPRPATVHPDRSPGAVARQFEGVFAGQITKILMETVEQDPQFSGGHGEDMFRGILAEQIGNQIAQGRGLGIASAVQAQIIRLQGDEPGAR</sequence>
<dbReference type="Proteomes" id="UP001157910">
    <property type="component" value="Unassembled WGS sequence"/>
</dbReference>
<dbReference type="InterPro" id="IPR019301">
    <property type="entry name" value="Flagellar_prot_FlgJ_N"/>
</dbReference>
<accession>A0ABY1QSC6</accession>
<reference evidence="3 4" key="1">
    <citation type="submission" date="2017-05" db="EMBL/GenBank/DDBJ databases">
        <authorList>
            <person name="Varghese N."/>
            <person name="Submissions S."/>
        </authorList>
    </citation>
    <scope>NUCLEOTIDE SEQUENCE [LARGE SCALE GENOMIC DNA]</scope>
    <source>
        <strain evidence="3 4">SM16</strain>
    </source>
</reference>
<proteinExistence type="predicted"/>
<protein>
    <submittedName>
        <fullName evidence="3">Rod binding protein</fullName>
    </submittedName>
</protein>
<dbReference type="Pfam" id="PF10135">
    <property type="entry name" value="Rod-binding"/>
    <property type="match status" value="1"/>
</dbReference>
<dbReference type="EMBL" id="FXUI01000009">
    <property type="protein sequence ID" value="SMP76290.1"/>
    <property type="molecule type" value="Genomic_DNA"/>
</dbReference>